<organism evidence="5 6">
    <name type="scientific">Jiangella mangrovi</name>
    <dbReference type="NCBI Taxonomy" id="1524084"/>
    <lineage>
        <taxon>Bacteria</taxon>
        <taxon>Bacillati</taxon>
        <taxon>Actinomycetota</taxon>
        <taxon>Actinomycetes</taxon>
        <taxon>Jiangellales</taxon>
        <taxon>Jiangellaceae</taxon>
        <taxon>Jiangella</taxon>
    </lineage>
</organism>
<evidence type="ECO:0000313" key="5">
    <source>
        <dbReference type="EMBL" id="MBB5790815.1"/>
    </source>
</evidence>
<dbReference type="PANTHER" id="PTHR33204:SF18">
    <property type="entry name" value="TRANSCRIPTIONAL REGULATORY PROTEIN"/>
    <property type="match status" value="1"/>
</dbReference>
<comment type="caution">
    <text evidence="5">The sequence shown here is derived from an EMBL/GenBank/DDBJ whole genome shotgun (WGS) entry which is preliminary data.</text>
</comment>
<dbReference type="InterPro" id="IPR036388">
    <property type="entry name" value="WH-like_DNA-bd_sf"/>
</dbReference>
<dbReference type="GO" id="GO:0003677">
    <property type="term" value="F:DNA binding"/>
    <property type="evidence" value="ECO:0007669"/>
    <property type="project" value="UniProtKB-KW"/>
</dbReference>
<accession>A0A7W9GVF8</accession>
<sequence>MTAAVAECSIANALAVVGERWSLLALREVLLGRTRFDEIAANTGASRDILAARLRSLVGAGVLEKRLYDEHPRRYEYLPTESGRALRPILLSLMEWGDRYVTQGPPPTVWEHSCGSVLHVSAVCASCGAPVGAGESRLLRLGGVDQEVDQEPE</sequence>
<evidence type="ECO:0000313" key="6">
    <source>
        <dbReference type="Proteomes" id="UP000542813"/>
    </source>
</evidence>
<dbReference type="Gene3D" id="1.10.10.10">
    <property type="entry name" value="Winged helix-like DNA-binding domain superfamily/Winged helix DNA-binding domain"/>
    <property type="match status" value="1"/>
</dbReference>
<feature type="domain" description="HTH hxlR-type" evidence="4">
    <location>
        <begin position="8"/>
        <end position="105"/>
    </location>
</feature>
<dbReference type="RefSeq" id="WP_184827136.1">
    <property type="nucleotide sequence ID" value="NZ_JACHMM010000001.1"/>
</dbReference>
<dbReference type="InterPro" id="IPR036390">
    <property type="entry name" value="WH_DNA-bd_sf"/>
</dbReference>
<evidence type="ECO:0000256" key="1">
    <source>
        <dbReference type="ARBA" id="ARBA00023015"/>
    </source>
</evidence>
<proteinExistence type="predicted"/>
<dbReference type="AlphaFoldDB" id="A0A7W9GVF8"/>
<dbReference type="Proteomes" id="UP000542813">
    <property type="component" value="Unassembled WGS sequence"/>
</dbReference>
<keyword evidence="2 5" id="KW-0238">DNA-binding</keyword>
<evidence type="ECO:0000256" key="3">
    <source>
        <dbReference type="ARBA" id="ARBA00023163"/>
    </source>
</evidence>
<protein>
    <submittedName>
        <fullName evidence="5">DNA-binding HxlR family transcriptional regulator</fullName>
    </submittedName>
</protein>
<reference evidence="5 6" key="1">
    <citation type="submission" date="2020-08" db="EMBL/GenBank/DDBJ databases">
        <title>Sequencing the genomes of 1000 actinobacteria strains.</title>
        <authorList>
            <person name="Klenk H.-P."/>
        </authorList>
    </citation>
    <scope>NUCLEOTIDE SEQUENCE [LARGE SCALE GENOMIC DNA]</scope>
    <source>
        <strain evidence="5 6">DSM 102122</strain>
    </source>
</reference>
<dbReference type="PANTHER" id="PTHR33204">
    <property type="entry name" value="TRANSCRIPTIONAL REGULATOR, MARR FAMILY"/>
    <property type="match status" value="1"/>
</dbReference>
<evidence type="ECO:0000256" key="2">
    <source>
        <dbReference type="ARBA" id="ARBA00023125"/>
    </source>
</evidence>
<gene>
    <name evidence="5" type="ORF">HD601_005390</name>
</gene>
<dbReference type="Pfam" id="PF01638">
    <property type="entry name" value="HxlR"/>
    <property type="match status" value="1"/>
</dbReference>
<dbReference type="PROSITE" id="PS51118">
    <property type="entry name" value="HTH_HXLR"/>
    <property type="match status" value="1"/>
</dbReference>
<dbReference type="InterPro" id="IPR002577">
    <property type="entry name" value="HTH_HxlR"/>
</dbReference>
<name>A0A7W9GVF8_9ACTN</name>
<keyword evidence="6" id="KW-1185">Reference proteome</keyword>
<keyword evidence="1" id="KW-0805">Transcription regulation</keyword>
<dbReference type="SUPFAM" id="SSF46785">
    <property type="entry name" value="Winged helix' DNA-binding domain"/>
    <property type="match status" value="1"/>
</dbReference>
<evidence type="ECO:0000259" key="4">
    <source>
        <dbReference type="PROSITE" id="PS51118"/>
    </source>
</evidence>
<keyword evidence="3" id="KW-0804">Transcription</keyword>
<dbReference type="EMBL" id="JACHMM010000001">
    <property type="protein sequence ID" value="MBB5790815.1"/>
    <property type="molecule type" value="Genomic_DNA"/>
</dbReference>